<feature type="compositionally biased region" description="Basic and acidic residues" evidence="1">
    <location>
        <begin position="76"/>
        <end position="87"/>
    </location>
</feature>
<dbReference type="EMBL" id="FOBS01000022">
    <property type="protein sequence ID" value="SEM55951.1"/>
    <property type="molecule type" value="Genomic_DNA"/>
</dbReference>
<reference evidence="2 3" key="1">
    <citation type="submission" date="2016-10" db="EMBL/GenBank/DDBJ databases">
        <authorList>
            <person name="de Groot N.N."/>
        </authorList>
    </citation>
    <scope>NUCLEOTIDE SEQUENCE [LARGE SCALE GENOMIC DNA]</scope>
    <source>
        <strain evidence="2 3">DSM 8423</strain>
    </source>
</reference>
<accession>A0A1H7ZCJ6</accession>
<dbReference type="STRING" id="43775.SAMN04489760_12219"/>
<dbReference type="Proteomes" id="UP000198744">
    <property type="component" value="Unassembled WGS sequence"/>
</dbReference>
<protein>
    <submittedName>
        <fullName evidence="2">Uncharacterized protein</fullName>
    </submittedName>
</protein>
<organism evidence="2 3">
    <name type="scientific">Syntrophus gentianae</name>
    <dbReference type="NCBI Taxonomy" id="43775"/>
    <lineage>
        <taxon>Bacteria</taxon>
        <taxon>Pseudomonadati</taxon>
        <taxon>Thermodesulfobacteriota</taxon>
        <taxon>Syntrophia</taxon>
        <taxon>Syntrophales</taxon>
        <taxon>Syntrophaceae</taxon>
        <taxon>Syntrophus</taxon>
    </lineage>
</organism>
<keyword evidence="3" id="KW-1185">Reference proteome</keyword>
<name>A0A1H7ZCJ6_9BACT</name>
<feature type="region of interest" description="Disordered" evidence="1">
    <location>
        <begin position="76"/>
        <end position="96"/>
    </location>
</feature>
<evidence type="ECO:0000313" key="2">
    <source>
        <dbReference type="EMBL" id="SEM55951.1"/>
    </source>
</evidence>
<evidence type="ECO:0000256" key="1">
    <source>
        <dbReference type="SAM" id="MobiDB-lite"/>
    </source>
</evidence>
<gene>
    <name evidence="2" type="ORF">SAMN04489760_12219</name>
</gene>
<sequence>MKVVVMATRGDGDQERTLDADRIFGTALGSLDGDIKETLDGSPREDVLLVFVDGGKDKLQEMALYIKERLETQKGDEADSITDDFHDPWQAGKYKN</sequence>
<dbReference type="AlphaFoldDB" id="A0A1H7ZCJ6"/>
<dbReference type="RefSeq" id="WP_093884157.1">
    <property type="nucleotide sequence ID" value="NZ_FOBS01000022.1"/>
</dbReference>
<proteinExistence type="predicted"/>
<evidence type="ECO:0000313" key="3">
    <source>
        <dbReference type="Proteomes" id="UP000198744"/>
    </source>
</evidence>